<proteinExistence type="predicted"/>
<dbReference type="Pfam" id="PF14237">
    <property type="entry name" value="GYF_2"/>
    <property type="match status" value="1"/>
</dbReference>
<comment type="caution">
    <text evidence="3">The sequence shown here is derived from an EMBL/GenBank/DDBJ whole genome shotgun (WGS) entry which is preliminary data.</text>
</comment>
<gene>
    <name evidence="3" type="ORF">CXT95_09100</name>
</gene>
<organism evidence="3 4">
    <name type="scientific">Akkermansia muciniphila</name>
    <dbReference type="NCBI Taxonomy" id="239935"/>
    <lineage>
        <taxon>Bacteria</taxon>
        <taxon>Pseudomonadati</taxon>
        <taxon>Verrucomicrobiota</taxon>
        <taxon>Verrucomicrobiia</taxon>
        <taxon>Verrucomicrobiales</taxon>
        <taxon>Akkermansiaceae</taxon>
        <taxon>Akkermansia</taxon>
    </lineage>
</organism>
<sequence length="193" mass="21965">MIGNVLIPTSSHKQRNRLAEFEIRKLCDFFSFYYHYRDYHTVMKYYLATPEGKTEGPFHPETLEVLARRKSITFETLICREGGNEWIKYGEFLSSATHEKSNSSKMNICAESERTRRNNYSASGVSEAFRWVGIVCFVLAVIIPLIFLFSGSDQSIFAASIFFVLALSGLGWIGVAHIISLLEQIAENTSKKL</sequence>
<reference evidence="3 4" key="1">
    <citation type="journal article" date="2017" name="BMC Genomics">
        <title>Genome sequencing of 39 Akkermansia muciniphila isolates reveals its population structure, genomic and functional diverisity, and global distribution in mammalian gut microbiotas.</title>
        <authorList>
            <person name="Guo X."/>
            <person name="Li S."/>
            <person name="Zhang J."/>
            <person name="Wu F."/>
            <person name="Li X."/>
            <person name="Wu D."/>
            <person name="Zhang M."/>
            <person name="Ou Z."/>
            <person name="Jie Z."/>
            <person name="Yan Q."/>
            <person name="Li P."/>
            <person name="Yi J."/>
            <person name="Peng Y."/>
        </authorList>
    </citation>
    <scope>NUCLEOTIDE SEQUENCE [LARGE SCALE GENOMIC DNA]</scope>
    <source>
        <strain evidence="3 4">GP28</strain>
    </source>
</reference>
<keyword evidence="1" id="KW-0812">Transmembrane</keyword>
<evidence type="ECO:0000259" key="2">
    <source>
        <dbReference type="Pfam" id="PF14237"/>
    </source>
</evidence>
<name>A0AAX0WKM2_9BACT</name>
<dbReference type="InterPro" id="IPR025640">
    <property type="entry name" value="GYF_2"/>
</dbReference>
<evidence type="ECO:0000313" key="4">
    <source>
        <dbReference type="Proteomes" id="UP000236075"/>
    </source>
</evidence>
<feature type="transmembrane region" description="Helical" evidence="1">
    <location>
        <begin position="128"/>
        <end position="150"/>
    </location>
</feature>
<keyword evidence="1" id="KW-0472">Membrane</keyword>
<feature type="domain" description="GYF" evidence="2">
    <location>
        <begin position="45"/>
        <end position="90"/>
    </location>
</feature>
<protein>
    <recommendedName>
        <fullName evidence="2">GYF domain-containing protein</fullName>
    </recommendedName>
</protein>
<dbReference type="EMBL" id="PJLB01000008">
    <property type="protein sequence ID" value="PND02791.1"/>
    <property type="molecule type" value="Genomic_DNA"/>
</dbReference>
<feature type="transmembrane region" description="Helical" evidence="1">
    <location>
        <begin position="156"/>
        <end position="182"/>
    </location>
</feature>
<dbReference type="AlphaFoldDB" id="A0AAX0WKM2"/>
<evidence type="ECO:0000313" key="3">
    <source>
        <dbReference type="EMBL" id="PND02791.1"/>
    </source>
</evidence>
<accession>A0AAX0WKM2</accession>
<dbReference type="Proteomes" id="UP000236075">
    <property type="component" value="Unassembled WGS sequence"/>
</dbReference>
<evidence type="ECO:0000256" key="1">
    <source>
        <dbReference type="SAM" id="Phobius"/>
    </source>
</evidence>
<keyword evidence="1" id="KW-1133">Transmembrane helix</keyword>